<keyword evidence="2" id="KW-1185">Reference proteome</keyword>
<dbReference type="EMBL" id="JNGW01000106">
    <property type="protein sequence ID" value="KDR51473.1"/>
    <property type="molecule type" value="Genomic_DNA"/>
</dbReference>
<dbReference type="PATRIC" id="fig|1122985.7.peg.2582"/>
<comment type="caution">
    <text evidence="1">The sequence shown here is derived from an EMBL/GenBank/DDBJ whole genome shotgun (WGS) entry which is preliminary data.</text>
</comment>
<organism evidence="1 2">
    <name type="scientific">Hoylesella loescheii DSM 19665 = JCM 12249 = ATCC 15930</name>
    <dbReference type="NCBI Taxonomy" id="1122985"/>
    <lineage>
        <taxon>Bacteria</taxon>
        <taxon>Pseudomonadati</taxon>
        <taxon>Bacteroidota</taxon>
        <taxon>Bacteroidia</taxon>
        <taxon>Bacteroidales</taxon>
        <taxon>Prevotellaceae</taxon>
        <taxon>Hoylesella</taxon>
    </lineage>
</organism>
<accession>A0A069QF17</accession>
<name>A0A069QF17_HOYLO</name>
<gene>
    <name evidence="1" type="ORF">HMPREF1991_02494</name>
</gene>
<protein>
    <submittedName>
        <fullName evidence="1">Uncharacterized protein</fullName>
    </submittedName>
</protein>
<reference evidence="1 2" key="1">
    <citation type="submission" date="2013-08" db="EMBL/GenBank/DDBJ databases">
        <authorList>
            <person name="Weinstock G."/>
            <person name="Sodergren E."/>
            <person name="Wylie T."/>
            <person name="Fulton L."/>
            <person name="Fulton R."/>
            <person name="Fronick C."/>
            <person name="O'Laughlin M."/>
            <person name="Godfrey J."/>
            <person name="Miner T."/>
            <person name="Herter B."/>
            <person name="Appelbaum E."/>
            <person name="Cordes M."/>
            <person name="Lek S."/>
            <person name="Wollam A."/>
            <person name="Pepin K.H."/>
            <person name="Palsikar V.B."/>
            <person name="Mitreva M."/>
            <person name="Wilson R.K."/>
        </authorList>
    </citation>
    <scope>NUCLEOTIDE SEQUENCE [LARGE SCALE GENOMIC DNA]</scope>
    <source>
        <strain evidence="1 2">ATCC 15930</strain>
    </source>
</reference>
<sequence length="39" mass="4495">MYVLPTPDFTKRQGNVIYTPLNLPTNERYNIVICNALLV</sequence>
<evidence type="ECO:0000313" key="1">
    <source>
        <dbReference type="EMBL" id="KDR51473.1"/>
    </source>
</evidence>
<proteinExistence type="predicted"/>
<dbReference type="AlphaFoldDB" id="A0A069QF17"/>
<evidence type="ECO:0000313" key="2">
    <source>
        <dbReference type="Proteomes" id="UP000027442"/>
    </source>
</evidence>
<dbReference type="HOGENOM" id="CLU_3314651_0_0_10"/>
<dbReference type="Proteomes" id="UP000027442">
    <property type="component" value="Unassembled WGS sequence"/>
</dbReference>